<dbReference type="InterPro" id="IPR003953">
    <property type="entry name" value="FAD-dep_OxRdtase_2_FAD-bd"/>
</dbReference>
<evidence type="ECO:0000313" key="5">
    <source>
        <dbReference type="EMBL" id="KGF44826.1"/>
    </source>
</evidence>
<dbReference type="NCBIfam" id="NF003720">
    <property type="entry name" value="PRK05329.1-3"/>
    <property type="match status" value="1"/>
</dbReference>
<reference evidence="5 6" key="1">
    <citation type="submission" date="2014-07" db="EMBL/GenBank/DDBJ databases">
        <authorList>
            <person name="McCorrison J."/>
            <person name="Sanka R."/>
            <person name="Torralba M."/>
            <person name="Gillis M."/>
            <person name="Haft D.H."/>
            <person name="Methe B."/>
            <person name="Sutton G."/>
            <person name="Nelson K.E."/>
        </authorList>
    </citation>
    <scope>NUCLEOTIDE SEQUENCE [LARGE SCALE GENOMIC DNA]</scope>
    <source>
        <strain evidence="5 6">DNF00320</strain>
    </source>
</reference>
<dbReference type="InterPro" id="IPR036188">
    <property type="entry name" value="FAD/NAD-bd_sf"/>
</dbReference>
<sequence>MKFDTIVIGGGLSGLTAANVLAAKGQRVAIVTNGQSTLHFGSGSFDLLGYDTDGKVVENPLEGIKSINAEHPYAKLGTENVETLAKEAQTLLETCGIHTIGNAQRNHYRITPMGTLKPAWLSIDGMATLNIREKVVWKKVALVNIAGFLDLPTNFMLAGLAEAGLQCELKTIRMEVFDHARRNPTEMRATNVAKVIHDQKLVESVAAELNKFTGYDAILFPAVAGLRNAAEDELLRKLVNTPLYYVTPMPPSVMGVRVAMLLMDNFKSNGGIELVSNKINGGVIENNAVQYLTSDHLPDEKLKANNYILATGSFMSQGLKSDYEHVFEPILNLDVHASTNRDEWIEEAVFEAQPYMHYGVATDKAFHPLKNGKVVTNMYAVGSVLEGHNHIKQADGTGVSLLTALQVAKEILK</sequence>
<feature type="domain" description="FAD-dependent oxidoreductase 2 FAD-binding" evidence="4">
    <location>
        <begin position="4"/>
        <end position="399"/>
    </location>
</feature>
<organism evidence="5 6">
    <name type="scientific">Prevotella bivia DNF00320</name>
    <dbReference type="NCBI Taxonomy" id="1401068"/>
    <lineage>
        <taxon>Bacteria</taxon>
        <taxon>Pseudomonadati</taxon>
        <taxon>Bacteroidota</taxon>
        <taxon>Bacteroidia</taxon>
        <taxon>Bacteroidales</taxon>
        <taxon>Prevotellaceae</taxon>
        <taxon>Prevotella</taxon>
    </lineage>
</organism>
<protein>
    <submittedName>
        <fullName evidence="5">Glycerol-3-phosphate dehydrogenase</fullName>
    </submittedName>
</protein>
<keyword evidence="3" id="KW-0560">Oxidoreductase</keyword>
<dbReference type="EMBL" id="JRNQ01000026">
    <property type="protein sequence ID" value="KGF44826.1"/>
    <property type="molecule type" value="Genomic_DNA"/>
</dbReference>
<dbReference type="NCBIfam" id="NF003719">
    <property type="entry name" value="PRK05329.1-2"/>
    <property type="match status" value="1"/>
</dbReference>
<evidence type="ECO:0000256" key="2">
    <source>
        <dbReference type="ARBA" id="ARBA00022643"/>
    </source>
</evidence>
<evidence type="ECO:0000256" key="3">
    <source>
        <dbReference type="ARBA" id="ARBA00023002"/>
    </source>
</evidence>
<dbReference type="Pfam" id="PF00890">
    <property type="entry name" value="FAD_binding_2"/>
    <property type="match status" value="1"/>
</dbReference>
<gene>
    <name evidence="5" type="ORF">HMPREF0647_05125</name>
</gene>
<dbReference type="NCBIfam" id="TIGR03378">
    <property type="entry name" value="glycerol3P_GlpB"/>
    <property type="match status" value="1"/>
</dbReference>
<evidence type="ECO:0000259" key="4">
    <source>
        <dbReference type="Pfam" id="PF00890"/>
    </source>
</evidence>
<comment type="caution">
    <text evidence="5">The sequence shown here is derived from an EMBL/GenBank/DDBJ whole genome shotgun (WGS) entry which is preliminary data.</text>
</comment>
<dbReference type="PIRSF" id="PIRSF000141">
    <property type="entry name" value="Anaerobic_G3P_dh"/>
    <property type="match status" value="1"/>
</dbReference>
<evidence type="ECO:0000313" key="6">
    <source>
        <dbReference type="Proteomes" id="UP000029525"/>
    </source>
</evidence>
<evidence type="ECO:0000256" key="1">
    <source>
        <dbReference type="ARBA" id="ARBA00022630"/>
    </source>
</evidence>
<dbReference type="Gene3D" id="3.50.50.60">
    <property type="entry name" value="FAD/NAD(P)-binding domain"/>
    <property type="match status" value="1"/>
</dbReference>
<dbReference type="AlphaFoldDB" id="A0A096AE85"/>
<keyword evidence="1" id="KW-0285">Flavoprotein</keyword>
<dbReference type="SUPFAM" id="SSF51905">
    <property type="entry name" value="FAD/NAD(P)-binding domain"/>
    <property type="match status" value="1"/>
</dbReference>
<dbReference type="InterPro" id="IPR009158">
    <property type="entry name" value="G3P_DH_GlpB_su"/>
</dbReference>
<dbReference type="Proteomes" id="UP000029525">
    <property type="component" value="Unassembled WGS sequence"/>
</dbReference>
<dbReference type="OrthoDB" id="140595at2"/>
<accession>A0A096AE85</accession>
<name>A0A096AE85_9BACT</name>
<proteinExistence type="predicted"/>
<dbReference type="GO" id="GO:0009331">
    <property type="term" value="C:glycerol-3-phosphate dehydrogenase (FAD) complex"/>
    <property type="evidence" value="ECO:0007669"/>
    <property type="project" value="InterPro"/>
</dbReference>
<dbReference type="GeneID" id="78530418"/>
<keyword evidence="2" id="KW-0288">FMN</keyword>
<dbReference type="GO" id="GO:0004368">
    <property type="term" value="F:glycerol-3-phosphate dehydrogenase (quinone) activity"/>
    <property type="evidence" value="ECO:0007669"/>
    <property type="project" value="InterPro"/>
</dbReference>
<dbReference type="RefSeq" id="WP_004338500.1">
    <property type="nucleotide sequence ID" value="NZ_JRNQ01000026.1"/>
</dbReference>